<dbReference type="AlphaFoldDB" id="A0A2G8S9R4"/>
<feature type="compositionally biased region" description="Polar residues" evidence="1">
    <location>
        <begin position="44"/>
        <end position="62"/>
    </location>
</feature>
<gene>
    <name evidence="2" type="ORF">GSI_07203</name>
</gene>
<protein>
    <submittedName>
        <fullName evidence="2">Uncharacterized protein</fullName>
    </submittedName>
</protein>
<keyword evidence="3" id="KW-1185">Reference proteome</keyword>
<proteinExistence type="predicted"/>
<dbReference type="Proteomes" id="UP000230002">
    <property type="component" value="Unassembled WGS sequence"/>
</dbReference>
<evidence type="ECO:0000313" key="3">
    <source>
        <dbReference type="Proteomes" id="UP000230002"/>
    </source>
</evidence>
<comment type="caution">
    <text evidence="2">The sequence shown here is derived from an EMBL/GenBank/DDBJ whole genome shotgun (WGS) entry which is preliminary data.</text>
</comment>
<reference evidence="2 3" key="1">
    <citation type="journal article" date="2015" name="Sci. Rep.">
        <title>Chromosome-level genome map provides insights into diverse defense mechanisms in the medicinal fungus Ganoderma sinense.</title>
        <authorList>
            <person name="Zhu Y."/>
            <person name="Xu J."/>
            <person name="Sun C."/>
            <person name="Zhou S."/>
            <person name="Xu H."/>
            <person name="Nelson D.R."/>
            <person name="Qian J."/>
            <person name="Song J."/>
            <person name="Luo H."/>
            <person name="Xiang L."/>
            <person name="Li Y."/>
            <person name="Xu Z."/>
            <person name="Ji A."/>
            <person name="Wang L."/>
            <person name="Lu S."/>
            <person name="Hayward A."/>
            <person name="Sun W."/>
            <person name="Li X."/>
            <person name="Schwartz D.C."/>
            <person name="Wang Y."/>
            <person name="Chen S."/>
        </authorList>
    </citation>
    <scope>NUCLEOTIDE SEQUENCE [LARGE SCALE GENOMIC DNA]</scope>
    <source>
        <strain evidence="2 3">ZZ0214-1</strain>
    </source>
</reference>
<name>A0A2G8S9R4_9APHY</name>
<organism evidence="2 3">
    <name type="scientific">Ganoderma sinense ZZ0214-1</name>
    <dbReference type="NCBI Taxonomy" id="1077348"/>
    <lineage>
        <taxon>Eukaryota</taxon>
        <taxon>Fungi</taxon>
        <taxon>Dikarya</taxon>
        <taxon>Basidiomycota</taxon>
        <taxon>Agaricomycotina</taxon>
        <taxon>Agaricomycetes</taxon>
        <taxon>Polyporales</taxon>
        <taxon>Polyporaceae</taxon>
        <taxon>Ganoderma</taxon>
    </lineage>
</organism>
<evidence type="ECO:0000256" key="1">
    <source>
        <dbReference type="SAM" id="MobiDB-lite"/>
    </source>
</evidence>
<feature type="compositionally biased region" description="Basic residues" evidence="1">
    <location>
        <begin position="16"/>
        <end position="38"/>
    </location>
</feature>
<feature type="compositionally biased region" description="Low complexity" evidence="1">
    <location>
        <begin position="1"/>
        <end position="10"/>
    </location>
</feature>
<evidence type="ECO:0000313" key="2">
    <source>
        <dbReference type="EMBL" id="PIL30503.1"/>
    </source>
</evidence>
<accession>A0A2G8S9R4</accession>
<dbReference type="EMBL" id="AYKW01000014">
    <property type="protein sequence ID" value="PIL30503.1"/>
    <property type="molecule type" value="Genomic_DNA"/>
</dbReference>
<sequence>MSNAGSSESASAERKACKRPSLRSRIRCRRRKPLRHGGMKGCITSRNRTSKSPGSSTAKTMDTSVCWGSENDASKRPYAVWGQTWRYVLASFGSATLLRTSTWSLISSQSHAPRMLRV</sequence>
<feature type="region of interest" description="Disordered" evidence="1">
    <location>
        <begin position="1"/>
        <end position="62"/>
    </location>
</feature>